<keyword evidence="6" id="KW-0720">Serine protease</keyword>
<keyword evidence="10" id="KW-1185">Reference proteome</keyword>
<gene>
    <name evidence="9" type="ORF">GTZ99_01785</name>
</gene>
<comment type="catalytic activity">
    <reaction evidence="1">
        <text>Hydrolysis of Pro-|-Xaa &gt;&gt; Ala-|-Xaa in oligopeptides.</text>
        <dbReference type="EC" id="3.4.21.26"/>
    </reaction>
</comment>
<comment type="similarity">
    <text evidence="2">Belongs to the peptidase S9A family.</text>
</comment>
<evidence type="ECO:0000256" key="4">
    <source>
        <dbReference type="ARBA" id="ARBA00022670"/>
    </source>
</evidence>
<dbReference type="SUPFAM" id="SSF53474">
    <property type="entry name" value="alpha/beta-Hydrolases"/>
    <property type="match status" value="1"/>
</dbReference>
<keyword evidence="4" id="KW-0645">Protease</keyword>
<sequence length="715" mass="77594">MAAVAVGSALAQPQPAGAPAVSAPVPAGPAYPATRRDSLTETHFGESVADPYRWLEQDVRTAPEVAAWVEQQNALTHAQLAQLPARAWFGGQIKALMDYARYGLPVRAGGRYFYTYNSGLMNQAQLLVREGLTGTPRLLLDPASWAADGATALDGWTPSKDGKRLVYSVQDGGSDWRSLRVLDVNTGKPLADELRWVKFSGMAWVGNDGFLYSRYPEPAKGQDFQARNYNHAVYYHRIGTPQSVDQLVLSTPDQPATNHSAGVTSDGHYAVIISSVGTDNRFELRVIDLKGRGKGWPVRQLVSGFDHDWRLIDSVGTRLWFVTNKDAPRRRVVSIDLAETTPQWREVVPQRAETLEDASIVGDRLVLGMLRDAASIVETRALDGSAPAEIKLGGIGTAGGFGGEPGNTETFYAFTSFNRPATIYRLDVASGQASVFAAPQLAFNPDDFVVEQRFFTSRDGTRVPMFIVRSRAIATSGKPVPTLLYGYGGFDISLTPTFSATNMAWLRAGGAYVMANLRGGGEYGAAWHDAGRRLHKQNVFDDFIAAGEYLIAHGFTPRGGLAVQGRSNGGLLVGAVVNQRPDLFAAANPGVGVMDMLRFDQFTAGRYWVDDYGYPDKEADWRYLRTYSPYHNIRSGLDYPAVLVTTADTDDRVVPGHSFKYTAALQAASVGAKPHLIRIETRAGHGAGKPTGKVIEEGADVLAFLAHYSGLTPAQ</sequence>
<dbReference type="Proteomes" id="UP000753724">
    <property type="component" value="Unassembled WGS sequence"/>
</dbReference>
<dbReference type="InterPro" id="IPR001375">
    <property type="entry name" value="Peptidase_S9_cat"/>
</dbReference>
<evidence type="ECO:0000259" key="8">
    <source>
        <dbReference type="Pfam" id="PF02897"/>
    </source>
</evidence>
<reference evidence="10" key="1">
    <citation type="submission" date="2020-01" db="EMBL/GenBank/DDBJ databases">
        <title>Sphingomonas sp. strain CSW-10.</title>
        <authorList>
            <person name="Chen W.-M."/>
        </authorList>
    </citation>
    <scope>NUCLEOTIDE SEQUENCE [LARGE SCALE GENOMIC DNA]</scope>
    <source>
        <strain evidence="10">FSY-8</strain>
    </source>
</reference>
<dbReference type="EMBL" id="JAAAPO010000001">
    <property type="protein sequence ID" value="NBC35285.1"/>
    <property type="molecule type" value="Genomic_DNA"/>
</dbReference>
<evidence type="ECO:0000256" key="2">
    <source>
        <dbReference type="ARBA" id="ARBA00005228"/>
    </source>
</evidence>
<dbReference type="PANTHER" id="PTHR42881">
    <property type="entry name" value="PROLYL ENDOPEPTIDASE"/>
    <property type="match status" value="1"/>
</dbReference>
<accession>A0ABW9X9T7</accession>
<evidence type="ECO:0000256" key="3">
    <source>
        <dbReference type="ARBA" id="ARBA00011897"/>
    </source>
</evidence>
<dbReference type="InterPro" id="IPR002470">
    <property type="entry name" value="Peptidase_S9A"/>
</dbReference>
<evidence type="ECO:0000256" key="5">
    <source>
        <dbReference type="ARBA" id="ARBA00022801"/>
    </source>
</evidence>
<evidence type="ECO:0000256" key="6">
    <source>
        <dbReference type="ARBA" id="ARBA00022825"/>
    </source>
</evidence>
<evidence type="ECO:0000313" key="10">
    <source>
        <dbReference type="Proteomes" id="UP000753724"/>
    </source>
</evidence>
<dbReference type="Gene3D" id="2.130.10.120">
    <property type="entry name" value="Prolyl oligopeptidase, N-terminal domain"/>
    <property type="match status" value="1"/>
</dbReference>
<dbReference type="SUPFAM" id="SSF50993">
    <property type="entry name" value="Peptidase/esterase 'gauge' domain"/>
    <property type="match status" value="1"/>
</dbReference>
<name>A0ABW9X9T7_9SPHN</name>
<proteinExistence type="inferred from homology"/>
<protein>
    <recommendedName>
        <fullName evidence="3">prolyl oligopeptidase</fullName>
        <ecNumber evidence="3">3.4.21.26</ecNumber>
    </recommendedName>
</protein>
<dbReference type="PROSITE" id="PS00708">
    <property type="entry name" value="PRO_ENDOPEP_SER"/>
    <property type="match status" value="1"/>
</dbReference>
<dbReference type="RefSeq" id="WP_161717030.1">
    <property type="nucleotide sequence ID" value="NZ_JAAAPO010000001.1"/>
</dbReference>
<dbReference type="Gene3D" id="3.40.50.1820">
    <property type="entry name" value="alpha/beta hydrolase"/>
    <property type="match status" value="1"/>
</dbReference>
<dbReference type="InterPro" id="IPR029058">
    <property type="entry name" value="AB_hydrolase_fold"/>
</dbReference>
<evidence type="ECO:0000256" key="1">
    <source>
        <dbReference type="ARBA" id="ARBA00001070"/>
    </source>
</evidence>
<dbReference type="InterPro" id="IPR023302">
    <property type="entry name" value="Pept_S9A_N"/>
</dbReference>
<dbReference type="PANTHER" id="PTHR42881:SF2">
    <property type="entry name" value="PROLYL ENDOPEPTIDASE"/>
    <property type="match status" value="1"/>
</dbReference>
<organism evidence="9 10">
    <name type="scientific">Novosphingobium ovatum</name>
    <dbReference type="NCBI Taxonomy" id="1908523"/>
    <lineage>
        <taxon>Bacteria</taxon>
        <taxon>Pseudomonadati</taxon>
        <taxon>Pseudomonadota</taxon>
        <taxon>Alphaproteobacteria</taxon>
        <taxon>Sphingomonadales</taxon>
        <taxon>Sphingomonadaceae</taxon>
        <taxon>Novosphingobium</taxon>
    </lineage>
</organism>
<dbReference type="InterPro" id="IPR002471">
    <property type="entry name" value="Pept_S9_AS"/>
</dbReference>
<dbReference type="Pfam" id="PF02897">
    <property type="entry name" value="Peptidase_S9_N"/>
    <property type="match status" value="1"/>
</dbReference>
<feature type="domain" description="Peptidase S9A N-terminal" evidence="8">
    <location>
        <begin position="32"/>
        <end position="437"/>
    </location>
</feature>
<feature type="domain" description="Peptidase S9 prolyl oligopeptidase catalytic" evidence="7">
    <location>
        <begin position="497"/>
        <end position="710"/>
    </location>
</feature>
<evidence type="ECO:0000259" key="7">
    <source>
        <dbReference type="Pfam" id="PF00326"/>
    </source>
</evidence>
<dbReference type="EC" id="3.4.21.26" evidence="3"/>
<dbReference type="PRINTS" id="PR00862">
    <property type="entry name" value="PROLIGOPTASE"/>
</dbReference>
<keyword evidence="5" id="KW-0378">Hydrolase</keyword>
<dbReference type="Pfam" id="PF00326">
    <property type="entry name" value="Peptidase_S9"/>
    <property type="match status" value="1"/>
</dbReference>
<dbReference type="InterPro" id="IPR051167">
    <property type="entry name" value="Prolyl_oligopep/macrocyclase"/>
</dbReference>
<comment type="caution">
    <text evidence="9">The sequence shown here is derived from an EMBL/GenBank/DDBJ whole genome shotgun (WGS) entry which is preliminary data.</text>
</comment>
<evidence type="ECO:0000313" key="9">
    <source>
        <dbReference type="EMBL" id="NBC35285.1"/>
    </source>
</evidence>